<dbReference type="InterPro" id="IPR051121">
    <property type="entry name" value="FAH"/>
</dbReference>
<evidence type="ECO:0000313" key="4">
    <source>
        <dbReference type="EMBL" id="KTQ95778.1"/>
    </source>
</evidence>
<organism evidence="4 5">
    <name type="scientific">Aureimonas ureilytica</name>
    <dbReference type="NCBI Taxonomy" id="401562"/>
    <lineage>
        <taxon>Bacteria</taxon>
        <taxon>Pseudomonadati</taxon>
        <taxon>Pseudomonadota</taxon>
        <taxon>Alphaproteobacteria</taxon>
        <taxon>Hyphomicrobiales</taxon>
        <taxon>Aurantimonadaceae</taxon>
        <taxon>Aureimonas</taxon>
    </lineage>
</organism>
<dbReference type="PANTHER" id="PTHR42796">
    <property type="entry name" value="FUMARYLACETOACETATE HYDROLASE DOMAIN-CONTAINING PROTEIN 2A-RELATED"/>
    <property type="match status" value="1"/>
</dbReference>
<comment type="caution">
    <text evidence="4">The sequence shown here is derived from an EMBL/GenBank/DDBJ whole genome shotgun (WGS) entry which is preliminary data.</text>
</comment>
<evidence type="ECO:0000313" key="5">
    <source>
        <dbReference type="Proteomes" id="UP000078272"/>
    </source>
</evidence>
<dbReference type="Pfam" id="PF01557">
    <property type="entry name" value="FAA_hydrolase"/>
    <property type="match status" value="1"/>
</dbReference>
<gene>
    <name evidence="4" type="ORF">NS226_10235</name>
</gene>
<dbReference type="PATRIC" id="fig|401562.3.peg.1522"/>
<dbReference type="eggNOG" id="COG0179">
    <property type="taxonomic scope" value="Bacteria"/>
</dbReference>
<evidence type="ECO:0000256" key="1">
    <source>
        <dbReference type="ARBA" id="ARBA00010211"/>
    </source>
</evidence>
<dbReference type="PANTHER" id="PTHR42796:SF4">
    <property type="entry name" value="FUMARYLACETOACETATE HYDROLASE DOMAIN-CONTAINING PROTEIN 2A"/>
    <property type="match status" value="1"/>
</dbReference>
<keyword evidence="2" id="KW-0479">Metal-binding</keyword>
<evidence type="ECO:0000256" key="2">
    <source>
        <dbReference type="ARBA" id="ARBA00022723"/>
    </source>
</evidence>
<dbReference type="Proteomes" id="UP000078272">
    <property type="component" value="Unassembled WGS sequence"/>
</dbReference>
<dbReference type="OrthoDB" id="5197601at2"/>
<dbReference type="GO" id="GO:0044281">
    <property type="term" value="P:small molecule metabolic process"/>
    <property type="evidence" value="ECO:0007669"/>
    <property type="project" value="UniProtKB-ARBA"/>
</dbReference>
<dbReference type="RefSeq" id="WP_058634909.1">
    <property type="nucleotide sequence ID" value="NZ_LDPZ01000020.1"/>
</dbReference>
<proteinExistence type="inferred from homology"/>
<dbReference type="FunFam" id="3.90.850.10:FF:000012">
    <property type="entry name" value="Putative 2-hydroxyhepta-2,4-diene-1,7-dioate isomerase"/>
    <property type="match status" value="1"/>
</dbReference>
<comment type="similarity">
    <text evidence="1">Belongs to the FAH family.</text>
</comment>
<dbReference type="AlphaFoldDB" id="A0A175R927"/>
<dbReference type="EMBL" id="LDPZ01000020">
    <property type="protein sequence ID" value="KTQ95778.1"/>
    <property type="molecule type" value="Genomic_DNA"/>
</dbReference>
<dbReference type="GO" id="GO:0016853">
    <property type="term" value="F:isomerase activity"/>
    <property type="evidence" value="ECO:0007669"/>
    <property type="project" value="UniProtKB-KW"/>
</dbReference>
<feature type="domain" description="Fumarylacetoacetase-like C-terminal" evidence="3">
    <location>
        <begin position="72"/>
        <end position="276"/>
    </location>
</feature>
<sequence>MKLLRHGAPGAEKPGLLDADGHIRDLSAHVSDLAGRWLTPEGLAEIAGLDVSSLPLVDGNPRLGACVAGTGKFICIGLNYSDHAAETGASVPSEPIIFMKATSAIVGPNDDIEIPRGSEKTDWEVELGVVIGKTAKYVSEAEALDHVAGYCVINDVSERAFQTERQGQWTKGKSCDTFGPTGPWLVTKDEVADPQNLGMWLTVNGHRYQDGSSRTMVYGVAHLVSYLSQFMSLQPGDIISTGTPPGVGLGQKPNVFLKAGDVIELGIEGLGTQRQTCRQG</sequence>
<evidence type="ECO:0000259" key="3">
    <source>
        <dbReference type="Pfam" id="PF01557"/>
    </source>
</evidence>
<dbReference type="GO" id="GO:0046872">
    <property type="term" value="F:metal ion binding"/>
    <property type="evidence" value="ECO:0007669"/>
    <property type="project" value="UniProtKB-KW"/>
</dbReference>
<accession>A0A175R927</accession>
<dbReference type="Gene3D" id="3.90.850.10">
    <property type="entry name" value="Fumarylacetoacetase-like, C-terminal domain"/>
    <property type="match status" value="1"/>
</dbReference>
<name>A0A175R927_9HYPH</name>
<reference evidence="4 5" key="1">
    <citation type="journal article" date="2016" name="Front. Microbiol.">
        <title>Genomic Resource of Rice Seed Associated Bacteria.</title>
        <authorList>
            <person name="Midha S."/>
            <person name="Bansal K."/>
            <person name="Sharma S."/>
            <person name="Kumar N."/>
            <person name="Patil P.P."/>
            <person name="Chaudhry V."/>
            <person name="Patil P.B."/>
        </authorList>
    </citation>
    <scope>NUCLEOTIDE SEQUENCE [LARGE SCALE GENOMIC DNA]</scope>
    <source>
        <strain evidence="4 5">NS226</strain>
    </source>
</reference>
<dbReference type="InterPro" id="IPR036663">
    <property type="entry name" value="Fumarylacetoacetase_C_sf"/>
</dbReference>
<keyword evidence="4" id="KW-0413">Isomerase</keyword>
<dbReference type="SUPFAM" id="SSF56529">
    <property type="entry name" value="FAH"/>
    <property type="match status" value="1"/>
</dbReference>
<protein>
    <submittedName>
        <fullName evidence="4">2-hydroxyhepta-2,4-diene-1,7-dioate isomerase</fullName>
    </submittedName>
</protein>
<dbReference type="STRING" id="401562.NS365_16990"/>
<dbReference type="InterPro" id="IPR011234">
    <property type="entry name" value="Fumarylacetoacetase-like_C"/>
</dbReference>